<keyword evidence="3" id="KW-1185">Reference proteome</keyword>
<feature type="region of interest" description="Disordered" evidence="1">
    <location>
        <begin position="31"/>
        <end position="70"/>
    </location>
</feature>
<evidence type="ECO:0000313" key="3">
    <source>
        <dbReference type="Proteomes" id="UP000298138"/>
    </source>
</evidence>
<dbReference type="AlphaFoldDB" id="A0A4S2MSA9"/>
<gene>
    <name evidence="2" type="ORF">EX30DRAFT_342997</name>
</gene>
<feature type="region of interest" description="Disordered" evidence="1">
    <location>
        <begin position="107"/>
        <end position="175"/>
    </location>
</feature>
<dbReference type="EMBL" id="ML220139">
    <property type="protein sequence ID" value="TGZ78618.1"/>
    <property type="molecule type" value="Genomic_DNA"/>
</dbReference>
<feature type="compositionally biased region" description="Low complexity" evidence="1">
    <location>
        <begin position="31"/>
        <end position="43"/>
    </location>
</feature>
<sequence length="175" mass="19132">MSTPTFSLPSHPQMVHHKQQHVLPQLINTLPLPSGSLESNSEPPESEYHTLTPSNRNANLNTPSSSSLPFPPRCRILATLPHTPEFAGISPLALDLEFVDSNSDSHLYSDYDGDNEFDDENHDAAEDEDGGGGATGGLGAQNMMMPVWWRPPSSPEGLNPRPPRSGGWRSRDRGR</sequence>
<name>A0A4S2MSA9_9PEZI</name>
<protein>
    <submittedName>
        <fullName evidence="2">Uncharacterized protein</fullName>
    </submittedName>
</protein>
<feature type="compositionally biased region" description="Polar residues" evidence="1">
    <location>
        <begin position="49"/>
        <end position="68"/>
    </location>
</feature>
<organism evidence="2 3">
    <name type="scientific">Ascodesmis nigricans</name>
    <dbReference type="NCBI Taxonomy" id="341454"/>
    <lineage>
        <taxon>Eukaryota</taxon>
        <taxon>Fungi</taxon>
        <taxon>Dikarya</taxon>
        <taxon>Ascomycota</taxon>
        <taxon>Pezizomycotina</taxon>
        <taxon>Pezizomycetes</taxon>
        <taxon>Pezizales</taxon>
        <taxon>Ascodesmidaceae</taxon>
        <taxon>Ascodesmis</taxon>
    </lineage>
</organism>
<dbReference type="Proteomes" id="UP000298138">
    <property type="component" value="Unassembled WGS sequence"/>
</dbReference>
<dbReference type="InParanoid" id="A0A4S2MSA9"/>
<accession>A0A4S2MSA9</accession>
<feature type="compositionally biased region" description="Acidic residues" evidence="1">
    <location>
        <begin position="111"/>
        <end position="130"/>
    </location>
</feature>
<evidence type="ECO:0000313" key="2">
    <source>
        <dbReference type="EMBL" id="TGZ78618.1"/>
    </source>
</evidence>
<reference evidence="2 3" key="1">
    <citation type="submission" date="2019-04" db="EMBL/GenBank/DDBJ databases">
        <title>Comparative genomics and transcriptomics to analyze fruiting body development in filamentous ascomycetes.</title>
        <authorList>
            <consortium name="DOE Joint Genome Institute"/>
            <person name="Lutkenhaus R."/>
            <person name="Traeger S."/>
            <person name="Breuer J."/>
            <person name="Kuo A."/>
            <person name="Lipzen A."/>
            <person name="Pangilinan J."/>
            <person name="Dilworth D."/>
            <person name="Sandor L."/>
            <person name="Poggeler S."/>
            <person name="Barry K."/>
            <person name="Grigoriev I.V."/>
            <person name="Nowrousian M."/>
        </authorList>
    </citation>
    <scope>NUCLEOTIDE SEQUENCE [LARGE SCALE GENOMIC DNA]</scope>
    <source>
        <strain evidence="2 3">CBS 389.68</strain>
    </source>
</reference>
<proteinExistence type="predicted"/>
<evidence type="ECO:0000256" key="1">
    <source>
        <dbReference type="SAM" id="MobiDB-lite"/>
    </source>
</evidence>